<proteinExistence type="inferred from homology"/>
<evidence type="ECO:0000313" key="6">
    <source>
        <dbReference type="EMBL" id="KGN79228.1"/>
    </source>
</evidence>
<protein>
    <recommendedName>
        <fullName evidence="8">Binding domain-containing protein, N-terminal</fullName>
    </recommendedName>
</protein>
<sequence length="498" mass="55863">MKQTIKYLFTLLISGVLLAACTETAVEEKGMLEVSLKEGIFNTQTKTIIIDVRTNQKEWNYLIGADWITGEKNGDKLILEASPNNTGTTRYSSVMITAGKLVAHIDLEQHSGQSALSTNKSVYTLGQWSERLTIPIISGNRSWEVTVSEDWLVAIPNLIKGEILVNVSENLSREDRSGIIFVEDKPSGEAISIEVRQHGVLWFILPYVGFDEEIESIKTFEAQRRSVLTSSSDTGMVETWIFETQSPILSRAEYALVNGKLTTATLYGPIHLIRKEADALFNFIEGQGYSEEGEDYVNRQLGVKVRIGRTITGKEVALIFEPIPIQPTPQPTFSTFPLGFAEQSDWQKKGEKEINEWTTKQGFEYSEGLSSEDNERQTKKLTYVSSNDASDIAQMAFFVSTAPGDKTTPIISIFMTYQDRPELVNKFFWEKNGQYHITNEFLQLARNSGFSYVRKDGIGTHIFENPSTSTLFGVKMIVPGAGSILKPFVMTQVEYNKN</sequence>
<dbReference type="Gene3D" id="2.60.40.10">
    <property type="entry name" value="Immunoglobulins"/>
    <property type="match status" value="1"/>
</dbReference>
<evidence type="ECO:0000313" key="7">
    <source>
        <dbReference type="Proteomes" id="UP000030125"/>
    </source>
</evidence>
<evidence type="ECO:0000256" key="4">
    <source>
        <dbReference type="ARBA" id="ARBA00023026"/>
    </source>
</evidence>
<comment type="caution">
    <text evidence="6">The sequence shown here is derived from an EMBL/GenBank/DDBJ whole genome shotgun (WGS) entry which is preliminary data.</text>
</comment>
<accession>A0A0A2EJV8</accession>
<dbReference type="GO" id="GO:0006508">
    <property type="term" value="P:proteolysis"/>
    <property type="evidence" value="ECO:0007669"/>
    <property type="project" value="UniProtKB-KW"/>
</dbReference>
<keyword evidence="4" id="KW-0843">Virulence</keyword>
<dbReference type="RefSeq" id="WP_036852317.1">
    <property type="nucleotide sequence ID" value="NZ_JQJD01000051.1"/>
</dbReference>
<feature type="chain" id="PRO_5001986932" description="Binding domain-containing protein, N-terminal" evidence="5">
    <location>
        <begin position="20"/>
        <end position="498"/>
    </location>
</feature>
<dbReference type="GO" id="GO:0008234">
    <property type="term" value="F:cysteine-type peptidase activity"/>
    <property type="evidence" value="ECO:0007669"/>
    <property type="project" value="UniProtKB-KW"/>
</dbReference>
<dbReference type="STRING" id="36874.HQ34_03240"/>
<evidence type="ECO:0000256" key="1">
    <source>
        <dbReference type="ARBA" id="ARBA00006067"/>
    </source>
</evidence>
<reference evidence="6 7" key="1">
    <citation type="submission" date="2014-08" db="EMBL/GenBank/DDBJ databases">
        <title>Porphyromonas cangingivalis strain:COT-109_OH1386 Genome sequencing.</title>
        <authorList>
            <person name="Wallis C."/>
            <person name="Deusch O."/>
            <person name="O'Flynn C."/>
            <person name="Davis I."/>
            <person name="Jospin G."/>
            <person name="Darling A.E."/>
            <person name="Coil D.A."/>
            <person name="Alexiev A."/>
            <person name="Horsfall A."/>
            <person name="Kirkwood N."/>
            <person name="Harris S."/>
            <person name="Eisen J.A."/>
        </authorList>
    </citation>
    <scope>NUCLEOTIDE SEQUENCE [LARGE SCALE GENOMIC DNA]</scope>
    <source>
        <strain evidence="7">COT-109 OH1386</strain>
    </source>
</reference>
<dbReference type="PROSITE" id="PS51257">
    <property type="entry name" value="PROKAR_LIPOPROTEIN"/>
    <property type="match status" value="1"/>
</dbReference>
<organism evidence="6 7">
    <name type="scientific">Porphyromonas cangingivalis</name>
    <dbReference type="NCBI Taxonomy" id="36874"/>
    <lineage>
        <taxon>Bacteria</taxon>
        <taxon>Pseudomonadati</taxon>
        <taxon>Bacteroidota</taxon>
        <taxon>Bacteroidia</taxon>
        <taxon>Bacteroidales</taxon>
        <taxon>Porphyromonadaceae</taxon>
        <taxon>Porphyromonas</taxon>
    </lineage>
</organism>
<evidence type="ECO:0000256" key="2">
    <source>
        <dbReference type="ARBA" id="ARBA00022670"/>
    </source>
</evidence>
<keyword evidence="3" id="KW-0788">Thiol protease</keyword>
<keyword evidence="2" id="KW-0645">Protease</keyword>
<dbReference type="OrthoDB" id="1010087at2"/>
<evidence type="ECO:0008006" key="8">
    <source>
        <dbReference type="Google" id="ProtNLM"/>
    </source>
</evidence>
<evidence type="ECO:0000256" key="3">
    <source>
        <dbReference type="ARBA" id="ARBA00022807"/>
    </source>
</evidence>
<feature type="signal peptide" evidence="5">
    <location>
        <begin position="1"/>
        <end position="19"/>
    </location>
</feature>
<dbReference type="AlphaFoldDB" id="A0A0A2EJV8"/>
<evidence type="ECO:0000256" key="5">
    <source>
        <dbReference type="SAM" id="SignalP"/>
    </source>
</evidence>
<gene>
    <name evidence="6" type="ORF">HQ35_07940</name>
</gene>
<dbReference type="InterPro" id="IPR013783">
    <property type="entry name" value="Ig-like_fold"/>
</dbReference>
<name>A0A0A2EJV8_PORCN</name>
<dbReference type="Proteomes" id="UP000030125">
    <property type="component" value="Unassembled WGS sequence"/>
</dbReference>
<keyword evidence="3" id="KW-0378">Hydrolase</keyword>
<dbReference type="EMBL" id="JQJD01000051">
    <property type="protein sequence ID" value="KGN79228.1"/>
    <property type="molecule type" value="Genomic_DNA"/>
</dbReference>
<keyword evidence="7" id="KW-1185">Reference proteome</keyword>
<comment type="similarity">
    <text evidence="1">Belongs to the peptidase C25 family.</text>
</comment>
<keyword evidence="5" id="KW-0732">Signal</keyword>